<dbReference type="EMBL" id="FOTK01000006">
    <property type="protein sequence ID" value="SFL53675.1"/>
    <property type="molecule type" value="Genomic_DNA"/>
</dbReference>
<evidence type="ECO:0000313" key="3">
    <source>
        <dbReference type="EMBL" id="SFL53675.1"/>
    </source>
</evidence>
<evidence type="ECO:0000313" key="4">
    <source>
        <dbReference type="Proteomes" id="UP000199048"/>
    </source>
</evidence>
<dbReference type="InterPro" id="IPR006442">
    <property type="entry name" value="Antitoxin_Phd/YefM"/>
</dbReference>
<protein>
    <recommendedName>
        <fullName evidence="2">Antitoxin</fullName>
    </recommendedName>
</protein>
<dbReference type="InterPro" id="IPR036165">
    <property type="entry name" value="YefM-like_sf"/>
</dbReference>
<evidence type="ECO:0000256" key="2">
    <source>
        <dbReference type="RuleBase" id="RU362080"/>
    </source>
</evidence>
<dbReference type="SUPFAM" id="SSF143120">
    <property type="entry name" value="YefM-like"/>
    <property type="match status" value="1"/>
</dbReference>
<accession>A0A1I4IH95</accession>
<organism evidence="3 4">
    <name type="scientific">Methylobacterium pseudosasicola</name>
    <dbReference type="NCBI Taxonomy" id="582667"/>
    <lineage>
        <taxon>Bacteria</taxon>
        <taxon>Pseudomonadati</taxon>
        <taxon>Pseudomonadota</taxon>
        <taxon>Alphaproteobacteria</taxon>
        <taxon>Hyphomicrobiales</taxon>
        <taxon>Methylobacteriaceae</taxon>
        <taxon>Methylobacterium</taxon>
    </lineage>
</organism>
<dbReference type="OrthoDB" id="5297687at2"/>
<keyword evidence="4" id="KW-1185">Reference proteome</keyword>
<gene>
    <name evidence="3" type="ORF">SAMN05192568_1006144</name>
</gene>
<dbReference type="RefSeq" id="WP_092038951.1">
    <property type="nucleotide sequence ID" value="NZ_FOTK01000006.1"/>
</dbReference>
<name>A0A1I4IH95_9HYPH</name>
<dbReference type="AlphaFoldDB" id="A0A1I4IH95"/>
<evidence type="ECO:0000256" key="1">
    <source>
        <dbReference type="ARBA" id="ARBA00009981"/>
    </source>
</evidence>
<comment type="similarity">
    <text evidence="1 2">Belongs to the phD/YefM antitoxin family.</text>
</comment>
<reference evidence="4" key="1">
    <citation type="submission" date="2016-10" db="EMBL/GenBank/DDBJ databases">
        <authorList>
            <person name="Varghese N."/>
            <person name="Submissions S."/>
        </authorList>
    </citation>
    <scope>NUCLEOTIDE SEQUENCE [LARGE SCALE GENOMIC DNA]</scope>
    <source>
        <strain evidence="4">BL36</strain>
    </source>
</reference>
<dbReference type="Pfam" id="PF02604">
    <property type="entry name" value="PhdYeFM_antitox"/>
    <property type="match status" value="1"/>
</dbReference>
<dbReference type="Proteomes" id="UP000199048">
    <property type="component" value="Unassembled WGS sequence"/>
</dbReference>
<comment type="function">
    <text evidence="2">Antitoxin component of a type II toxin-antitoxin (TA) system.</text>
</comment>
<proteinExistence type="inferred from homology"/>
<dbReference type="STRING" id="582667.SAMN05192568_1006144"/>
<sequence>MQAVLANVAVSVSDLKRSPANVLSEAQGETVAILNHNRVMAYMVSPAAYEAMMELIDDAELATLIRARSGEVPVKVALDEL</sequence>